<dbReference type="OrthoDB" id="1708334at2"/>
<sequence>MKKFYKTAMILIFFLSFFYIASAFTGVEKNHAPSNETIITFIKNSEADILEANVTTTLEVLDTFWNEEEVMKIKKDLKEELGLQEKTEEVLYEENLLFMNDQFAESDSLFIHQLLDDDTNQVIGSAKNQDGDFITFKIYSTKVFEEKSSYIIIDIIQNKRYKDIVEKSNQSQVILRKYGETVETTMNFVGTYDKKLSKIEGKSKIDAMIHSVKGRKVEEVVEESYISTTIYTPLIPQTIQYGDKVVNLHLAMRYNDHEGKTYLYVANPLITLTY</sequence>
<gene>
    <name evidence="1" type="ORF">CACET_c02250</name>
</gene>
<dbReference type="AlphaFoldDB" id="A0A0D8I972"/>
<evidence type="ECO:0000313" key="2">
    <source>
        <dbReference type="Proteomes" id="UP000035704"/>
    </source>
</evidence>
<reference evidence="1 2" key="1">
    <citation type="submission" date="2014-10" db="EMBL/GenBank/DDBJ databases">
        <title>Genome sequence of Clostridium aceticum DSM 1496.</title>
        <authorList>
            <person name="Poehlein A."/>
            <person name="Schiel-Bengelsdorf B."/>
            <person name="Gottschalk G."/>
            <person name="Duerre P."/>
            <person name="Daniel R."/>
        </authorList>
    </citation>
    <scope>NUCLEOTIDE SEQUENCE [LARGE SCALE GENOMIC DNA]</scope>
    <source>
        <strain evidence="1 2">DSM 1496</strain>
    </source>
</reference>
<accession>A0A0D8I972</accession>
<proteinExistence type="predicted"/>
<protein>
    <submittedName>
        <fullName evidence="1">Uncharacterized protein</fullName>
    </submittedName>
</protein>
<organism evidence="1 2">
    <name type="scientific">Clostridium aceticum</name>
    <dbReference type="NCBI Taxonomy" id="84022"/>
    <lineage>
        <taxon>Bacteria</taxon>
        <taxon>Bacillati</taxon>
        <taxon>Bacillota</taxon>
        <taxon>Clostridia</taxon>
        <taxon>Eubacteriales</taxon>
        <taxon>Clostridiaceae</taxon>
        <taxon>Clostridium</taxon>
    </lineage>
</organism>
<dbReference type="RefSeq" id="WP_044826074.1">
    <property type="nucleotide sequence ID" value="NZ_CP009687.1"/>
</dbReference>
<dbReference type="InterPro" id="IPR036209">
    <property type="entry name" value="YwmB-like_sf"/>
</dbReference>
<dbReference type="Proteomes" id="UP000035704">
    <property type="component" value="Chromosome"/>
</dbReference>
<dbReference type="EMBL" id="CP009687">
    <property type="protein sequence ID" value="AKL93741.1"/>
    <property type="molecule type" value="Genomic_DNA"/>
</dbReference>
<dbReference type="Pfam" id="PF08680">
    <property type="entry name" value="DUF1779"/>
    <property type="match status" value="1"/>
</dbReference>
<dbReference type="STRING" id="84022.CACET_c02250"/>
<name>A0A0D8I972_9CLOT</name>
<dbReference type="Gene3D" id="3.30.360.40">
    <property type="entry name" value="YwmB-like"/>
    <property type="match status" value="1"/>
</dbReference>
<dbReference type="InterPro" id="IPR014794">
    <property type="entry name" value="DUF1779"/>
</dbReference>
<dbReference type="SUPFAM" id="SSF143842">
    <property type="entry name" value="YwmB-like"/>
    <property type="match status" value="1"/>
</dbReference>
<dbReference type="KEGG" id="cace:CACET_c02250"/>
<keyword evidence="2" id="KW-1185">Reference proteome</keyword>
<evidence type="ECO:0000313" key="1">
    <source>
        <dbReference type="EMBL" id="AKL93741.1"/>
    </source>
</evidence>
<dbReference type="PATRIC" id="fig|84022.5.peg.1971"/>